<sequence>MASQSAQTLNPSSGFIAQELHIQTMSANLETSFVGDMGGPLAYGLPLPADDKSCMEEDDFPRSTHGRSPADEDIELVEIRREGLADEMLHEGGHVDNA</sequence>
<evidence type="ECO:0000313" key="2">
    <source>
        <dbReference type="EMBL" id="CCM07208.1"/>
    </source>
</evidence>
<organism evidence="2 3">
    <name type="scientific">Fibroporia radiculosa</name>
    <dbReference type="NCBI Taxonomy" id="599839"/>
    <lineage>
        <taxon>Eukaryota</taxon>
        <taxon>Fungi</taxon>
        <taxon>Dikarya</taxon>
        <taxon>Basidiomycota</taxon>
        <taxon>Agaricomycotina</taxon>
        <taxon>Agaricomycetes</taxon>
        <taxon>Polyporales</taxon>
        <taxon>Fibroporiaceae</taxon>
        <taxon>Fibroporia</taxon>
    </lineage>
</organism>
<dbReference type="AlphaFoldDB" id="J7SD59"/>
<dbReference type="GeneID" id="24102108"/>
<proteinExistence type="predicted"/>
<dbReference type="EMBL" id="HE797697">
    <property type="protein sequence ID" value="CCM07208.1"/>
    <property type="molecule type" value="Genomic_DNA"/>
</dbReference>
<keyword evidence="3" id="KW-1185">Reference proteome</keyword>
<gene>
    <name evidence="2" type="ORF">FIBRA_09552</name>
</gene>
<dbReference type="InParanoid" id="J7SD59"/>
<protein>
    <submittedName>
        <fullName evidence="2">Uncharacterized protein</fullName>
    </submittedName>
</protein>
<accession>J7SD59</accession>
<dbReference type="HOGENOM" id="CLU_2171088_0_0_1"/>
<evidence type="ECO:0000313" key="3">
    <source>
        <dbReference type="Proteomes" id="UP000006352"/>
    </source>
</evidence>
<feature type="region of interest" description="Disordered" evidence="1">
    <location>
        <begin position="48"/>
        <end position="73"/>
    </location>
</feature>
<dbReference type="RefSeq" id="XP_012177229.1">
    <property type="nucleotide sequence ID" value="XM_012321839.1"/>
</dbReference>
<name>J7SD59_9APHY</name>
<dbReference type="Proteomes" id="UP000006352">
    <property type="component" value="Unassembled WGS sequence"/>
</dbReference>
<evidence type="ECO:0000256" key="1">
    <source>
        <dbReference type="SAM" id="MobiDB-lite"/>
    </source>
</evidence>
<reference evidence="2 3" key="1">
    <citation type="journal article" date="2012" name="Appl. Environ. Microbiol.">
        <title>Short-read sequencing for genomic analysis of the brown rot fungus Fibroporia radiculosa.</title>
        <authorList>
            <person name="Tang J.D."/>
            <person name="Perkins A.D."/>
            <person name="Sonstegard T.S."/>
            <person name="Schroeder S.G."/>
            <person name="Burgess S.C."/>
            <person name="Diehl S.V."/>
        </authorList>
    </citation>
    <scope>NUCLEOTIDE SEQUENCE [LARGE SCALE GENOMIC DNA]</scope>
    <source>
        <strain evidence="2 3">TFFH 294</strain>
    </source>
</reference>